<sequence length="303" mass="32929">MIYTVTLNPSIDYVVQLPQLTLGEVNRLKTTYKFPGGKGINVSRILRELGYANQAWGFLGGFTGKFVSQSLQELGLDAHFTEIGDATRINVKLKADQETELNAPGPKITETEKQTFVAQFDELKAGDMVIFSGSVPSSLPETFYFDLIQKVKAQKAEYAVDTTGEALKKTLATHPVVVKPNNHELADLFGVELTSLEEIKHYGRELIKMGAQNVMISMAGDGGMLVTQDDCYRSAAPKGTVQNSVGAGDSMLAGFTGTFDATHDPVKSFRYGLASGSATAFSADIATKEKIDEILPQIKIEKF</sequence>
<dbReference type="Gene3D" id="3.40.1190.20">
    <property type="match status" value="1"/>
</dbReference>
<dbReference type="GeneID" id="57275537"/>
<reference evidence="13 14" key="1">
    <citation type="journal article" date="2016" name="PLoS ONE">
        <title>The Identification of Novel Diagnostic Marker Genes for the Detection of Beer Spoiling Pediococcus damnosus Strains Using the BlAst Diagnostic Gene findEr.</title>
        <authorList>
            <person name="Behr J."/>
            <person name="Geissler A.J."/>
            <person name="Schmid J."/>
            <person name="Zehe A."/>
            <person name="Vogel R.F."/>
        </authorList>
    </citation>
    <scope>NUCLEOTIDE SEQUENCE [LARGE SCALE GENOMIC DNA]</scope>
    <source>
        <strain evidence="11 14">TMW 2.1533</strain>
        <strain evidence="12 13">TMW 2.1535</strain>
    </source>
</reference>
<evidence type="ECO:0000256" key="8">
    <source>
        <dbReference type="PIRNR" id="PIRNR000535"/>
    </source>
</evidence>
<evidence type="ECO:0000256" key="6">
    <source>
        <dbReference type="ARBA" id="ARBA00022840"/>
    </source>
</evidence>
<evidence type="ECO:0000256" key="4">
    <source>
        <dbReference type="ARBA" id="ARBA00022741"/>
    </source>
</evidence>
<dbReference type="KEGG" id="pdm:ADU72_0297"/>
<dbReference type="GO" id="GO:0005829">
    <property type="term" value="C:cytosol"/>
    <property type="evidence" value="ECO:0007669"/>
    <property type="project" value="TreeGrafter"/>
</dbReference>
<name>A0A0R2HUR0_9LACO</name>
<evidence type="ECO:0000313" key="13">
    <source>
        <dbReference type="Proteomes" id="UP000076244"/>
    </source>
</evidence>
<evidence type="ECO:0000313" key="11">
    <source>
        <dbReference type="EMBL" id="AMV61879.1"/>
    </source>
</evidence>
<dbReference type="InterPro" id="IPR022463">
    <property type="entry name" value="1-PFruKinase"/>
</dbReference>
<dbReference type="InterPro" id="IPR017583">
    <property type="entry name" value="Tagatose/fructose_Pkinase"/>
</dbReference>
<dbReference type="InterPro" id="IPR029056">
    <property type="entry name" value="Ribokinase-like"/>
</dbReference>
<dbReference type="Proteomes" id="UP000076244">
    <property type="component" value="Chromosome"/>
</dbReference>
<evidence type="ECO:0000313" key="12">
    <source>
        <dbReference type="EMBL" id="AMV66246.1"/>
    </source>
</evidence>
<dbReference type="PIRSF" id="PIRSF000535">
    <property type="entry name" value="1PFK/6PFK/LacC"/>
    <property type="match status" value="1"/>
</dbReference>
<keyword evidence="5 9" id="KW-0418">Kinase</keyword>
<comment type="function">
    <text evidence="9">Catalyzes the ATP-dependent phosphorylation of fructose-l-phosphate to fructose-l,6-bisphosphate.</text>
</comment>
<comment type="catalytic activity">
    <reaction evidence="8">
        <text>D-tagatofuranose 6-phosphate + ATP = D-tagatofuranose 1,6-bisphosphate + ADP + H(+)</text>
        <dbReference type="Rhea" id="RHEA:12420"/>
        <dbReference type="ChEBI" id="CHEBI:15378"/>
        <dbReference type="ChEBI" id="CHEBI:30616"/>
        <dbReference type="ChEBI" id="CHEBI:58694"/>
        <dbReference type="ChEBI" id="CHEBI:58695"/>
        <dbReference type="ChEBI" id="CHEBI:456216"/>
        <dbReference type="EC" id="2.7.1.144"/>
    </reaction>
</comment>
<dbReference type="PROSITE" id="PS00583">
    <property type="entry name" value="PFKB_KINASES_1"/>
    <property type="match status" value="1"/>
</dbReference>
<keyword evidence="3 8" id="KW-0423">Lactose metabolism</keyword>
<gene>
    <name evidence="11" type="ORF">ADU70_0379</name>
    <name evidence="12" type="ORF">ADU72_0297</name>
</gene>
<dbReference type="AlphaFoldDB" id="A0A0R2HUR0"/>
<comment type="similarity">
    <text evidence="1">Belongs to the carbohydrate kinase pfkB family.</text>
</comment>
<dbReference type="NCBIfam" id="TIGR03168">
    <property type="entry name" value="1-PFK"/>
    <property type="match status" value="1"/>
</dbReference>
<dbReference type="CDD" id="cd01164">
    <property type="entry name" value="FruK_PfkB_like"/>
    <property type="match status" value="1"/>
</dbReference>
<dbReference type="GO" id="GO:0008662">
    <property type="term" value="F:1-phosphofructokinase activity"/>
    <property type="evidence" value="ECO:0007669"/>
    <property type="project" value="UniProtKB-UniRule"/>
</dbReference>
<dbReference type="PANTHER" id="PTHR46566:SF1">
    <property type="entry name" value="1-PHOSPHOFRUCTOKINASE"/>
    <property type="match status" value="1"/>
</dbReference>
<dbReference type="GO" id="GO:0044281">
    <property type="term" value="P:small molecule metabolic process"/>
    <property type="evidence" value="ECO:0007669"/>
    <property type="project" value="UniProtKB-ARBA"/>
</dbReference>
<comment type="similarity">
    <text evidence="8">Belongs to the carbohydrate kinase PfkB family. LacC subfamily.</text>
</comment>
<proteinExistence type="inferred from homology"/>
<keyword evidence="2 8" id="KW-0808">Transferase</keyword>
<evidence type="ECO:0000259" key="10">
    <source>
        <dbReference type="Pfam" id="PF00294"/>
    </source>
</evidence>
<dbReference type="NCBIfam" id="TIGR03828">
    <property type="entry name" value="pfkB"/>
    <property type="match status" value="1"/>
</dbReference>
<dbReference type="GO" id="GO:0005988">
    <property type="term" value="P:lactose metabolic process"/>
    <property type="evidence" value="ECO:0007669"/>
    <property type="project" value="UniProtKB-KW"/>
</dbReference>
<evidence type="ECO:0000313" key="14">
    <source>
        <dbReference type="Proteomes" id="UP000076405"/>
    </source>
</evidence>
<dbReference type="Pfam" id="PF00294">
    <property type="entry name" value="PfkB"/>
    <property type="match status" value="1"/>
</dbReference>
<dbReference type="RefSeq" id="WP_046871834.1">
    <property type="nucleotide sequence ID" value="NZ_BAAAXI010000185.1"/>
</dbReference>
<dbReference type="InterPro" id="IPR002173">
    <property type="entry name" value="Carboh/pur_kinase_PfkB_CS"/>
</dbReference>
<comment type="catalytic activity">
    <reaction evidence="7 9">
        <text>beta-D-fructose 1-phosphate + ATP = beta-D-fructose 1,6-bisphosphate + ADP + H(+)</text>
        <dbReference type="Rhea" id="RHEA:14213"/>
        <dbReference type="ChEBI" id="CHEBI:15378"/>
        <dbReference type="ChEBI" id="CHEBI:30616"/>
        <dbReference type="ChEBI" id="CHEBI:32966"/>
        <dbReference type="ChEBI" id="CHEBI:138881"/>
        <dbReference type="ChEBI" id="CHEBI:456216"/>
        <dbReference type="EC" id="2.7.1.56"/>
    </reaction>
</comment>
<protein>
    <recommendedName>
        <fullName evidence="8">Tagatose-6-phosphate kinase</fullName>
        <ecNumber evidence="8">2.7.1.144</ecNumber>
    </recommendedName>
</protein>
<keyword evidence="13" id="KW-1185">Reference proteome</keyword>
<feature type="domain" description="Carbohydrate kinase PfkB" evidence="10">
    <location>
        <begin position="6"/>
        <end position="282"/>
    </location>
</feature>
<evidence type="ECO:0000256" key="7">
    <source>
        <dbReference type="ARBA" id="ARBA00047745"/>
    </source>
</evidence>
<dbReference type="SUPFAM" id="SSF53613">
    <property type="entry name" value="Ribokinase-like"/>
    <property type="match status" value="1"/>
</dbReference>
<accession>A0A0R2HUR0</accession>
<evidence type="ECO:0000256" key="1">
    <source>
        <dbReference type="ARBA" id="ARBA00005380"/>
    </source>
</evidence>
<dbReference type="GO" id="GO:2001059">
    <property type="term" value="P:D-tagatose 6-phosphate catabolic process"/>
    <property type="evidence" value="ECO:0007669"/>
    <property type="project" value="UniProtKB-UniPathway"/>
</dbReference>
<evidence type="ECO:0000256" key="9">
    <source>
        <dbReference type="RuleBase" id="RU369061"/>
    </source>
</evidence>
<evidence type="ECO:0000256" key="3">
    <source>
        <dbReference type="ARBA" id="ARBA00022736"/>
    </source>
</evidence>
<dbReference type="Proteomes" id="UP000076405">
    <property type="component" value="Chromosome"/>
</dbReference>
<dbReference type="GO" id="GO:0016052">
    <property type="term" value="P:carbohydrate catabolic process"/>
    <property type="evidence" value="ECO:0007669"/>
    <property type="project" value="UniProtKB-ARBA"/>
</dbReference>
<dbReference type="PANTHER" id="PTHR46566">
    <property type="entry name" value="1-PHOSPHOFRUCTOKINASE-RELATED"/>
    <property type="match status" value="1"/>
</dbReference>
<comment type="pathway">
    <text evidence="8">Carbohydrate metabolism; D-tagatose 6-phosphate degradation; D-glyceraldehyde 3-phosphate and glycerone phosphate from D-tagatose 6-phosphate: step 1/2.</text>
</comment>
<dbReference type="OrthoDB" id="9801219at2"/>
<dbReference type="EC" id="2.7.1.144" evidence="8"/>
<dbReference type="GO" id="GO:0005524">
    <property type="term" value="F:ATP binding"/>
    <property type="evidence" value="ECO:0007669"/>
    <property type="project" value="UniProtKB-UniRule"/>
</dbReference>
<dbReference type="EMBL" id="CP012288">
    <property type="protein sequence ID" value="AMV66246.1"/>
    <property type="molecule type" value="Genomic_DNA"/>
</dbReference>
<dbReference type="GO" id="GO:0009024">
    <property type="term" value="F:tagatose-6-phosphate kinase activity"/>
    <property type="evidence" value="ECO:0007669"/>
    <property type="project" value="UniProtKB-EC"/>
</dbReference>
<evidence type="ECO:0000256" key="2">
    <source>
        <dbReference type="ARBA" id="ARBA00022679"/>
    </source>
</evidence>
<dbReference type="FunFam" id="3.40.1190.20:FF:000001">
    <property type="entry name" value="Phosphofructokinase"/>
    <property type="match status" value="1"/>
</dbReference>
<keyword evidence="6 8" id="KW-0067">ATP-binding</keyword>
<dbReference type="PROSITE" id="PS00584">
    <property type="entry name" value="PFKB_KINASES_2"/>
    <property type="match status" value="1"/>
</dbReference>
<dbReference type="EMBL" id="CP012275">
    <property type="protein sequence ID" value="AMV61879.1"/>
    <property type="molecule type" value="Genomic_DNA"/>
</dbReference>
<organism evidence="11 14">
    <name type="scientific">Pediococcus damnosus</name>
    <dbReference type="NCBI Taxonomy" id="51663"/>
    <lineage>
        <taxon>Bacteria</taxon>
        <taxon>Bacillati</taxon>
        <taxon>Bacillota</taxon>
        <taxon>Bacilli</taxon>
        <taxon>Lactobacillales</taxon>
        <taxon>Lactobacillaceae</taxon>
        <taxon>Pediococcus</taxon>
    </lineage>
</organism>
<keyword evidence="4 8" id="KW-0547">Nucleotide-binding</keyword>
<evidence type="ECO:0000256" key="5">
    <source>
        <dbReference type="ARBA" id="ARBA00022777"/>
    </source>
</evidence>
<dbReference type="InterPro" id="IPR011611">
    <property type="entry name" value="PfkB_dom"/>
</dbReference>